<dbReference type="PANTHER" id="PTHR34547:SF1">
    <property type="entry name" value="YACP-LIKE NYN DOMAIN PROTEIN"/>
    <property type="match status" value="1"/>
</dbReference>
<evidence type="ECO:0000313" key="1">
    <source>
        <dbReference type="EMBL" id="MBI5252102.1"/>
    </source>
</evidence>
<dbReference type="Pfam" id="PF05991">
    <property type="entry name" value="NYN_YacP"/>
    <property type="match status" value="1"/>
</dbReference>
<evidence type="ECO:0000313" key="2">
    <source>
        <dbReference type="Proteomes" id="UP000807825"/>
    </source>
</evidence>
<name>A0A9D6Z625_9BACT</name>
<reference evidence="1" key="1">
    <citation type="submission" date="2020-07" db="EMBL/GenBank/DDBJ databases">
        <title>Huge and variable diversity of episymbiotic CPR bacteria and DPANN archaea in groundwater ecosystems.</title>
        <authorList>
            <person name="He C.Y."/>
            <person name="Keren R."/>
            <person name="Whittaker M."/>
            <person name="Farag I.F."/>
            <person name="Doudna J."/>
            <person name="Cate J.H.D."/>
            <person name="Banfield J.F."/>
        </authorList>
    </citation>
    <scope>NUCLEOTIDE SEQUENCE</scope>
    <source>
        <strain evidence="1">NC_groundwater_1664_Pr3_B-0.1um_52_9</strain>
    </source>
</reference>
<accession>A0A9D6Z625</accession>
<gene>
    <name evidence="1" type="ORF">HY912_21615</name>
</gene>
<organism evidence="1 2">
    <name type="scientific">Desulfomonile tiedjei</name>
    <dbReference type="NCBI Taxonomy" id="2358"/>
    <lineage>
        <taxon>Bacteria</taxon>
        <taxon>Pseudomonadati</taxon>
        <taxon>Thermodesulfobacteriota</taxon>
        <taxon>Desulfomonilia</taxon>
        <taxon>Desulfomonilales</taxon>
        <taxon>Desulfomonilaceae</taxon>
        <taxon>Desulfomonile</taxon>
    </lineage>
</organism>
<sequence length="154" mass="17258">MPYLIDGNNVMDQAGMQSGDLAAARKRLIQGLARFVAANRVKVKVVFDGTPGEEFPDGRSYRSVKILYARPGSDADARITDIIKKSSYRRDMILVTSDRALESFARRQGARVISAGKFRAMIKEAEDQLMAREKTGPPEPVDVEEWLDFFKSDK</sequence>
<protein>
    <submittedName>
        <fullName evidence="1">NYN domain-containing protein</fullName>
    </submittedName>
</protein>
<dbReference type="Proteomes" id="UP000807825">
    <property type="component" value="Unassembled WGS sequence"/>
</dbReference>
<dbReference type="EMBL" id="JACRDE010000566">
    <property type="protein sequence ID" value="MBI5252102.1"/>
    <property type="molecule type" value="Genomic_DNA"/>
</dbReference>
<proteinExistence type="predicted"/>
<dbReference type="PANTHER" id="PTHR34547">
    <property type="entry name" value="YACP-LIKE NYN DOMAIN PROTEIN"/>
    <property type="match status" value="1"/>
</dbReference>
<dbReference type="InterPro" id="IPR010298">
    <property type="entry name" value="YacP-like"/>
</dbReference>
<dbReference type="AlphaFoldDB" id="A0A9D6Z625"/>
<comment type="caution">
    <text evidence="1">The sequence shown here is derived from an EMBL/GenBank/DDBJ whole genome shotgun (WGS) entry which is preliminary data.</text>
</comment>